<proteinExistence type="predicted"/>
<dbReference type="InterPro" id="IPR049810">
    <property type="entry name" value="S6_alt_immun-like"/>
</dbReference>
<dbReference type="NCBIfam" id="NF040643">
    <property type="entry name" value="S6_alt_immun"/>
    <property type="match status" value="1"/>
</dbReference>
<name>A0ABS2BUX9_9PSED</name>
<reference evidence="1 2" key="1">
    <citation type="submission" date="2020-08" db="EMBL/GenBank/DDBJ databases">
        <title>Description of novel Pseudomonas species.</title>
        <authorList>
            <person name="Duman M."/>
            <person name="Mulet M."/>
            <person name="Altun S."/>
            <person name="Saticioglu I.B."/>
            <person name="Lalucat J."/>
            <person name="Garcia-Valdes E."/>
        </authorList>
    </citation>
    <scope>NUCLEOTIDE SEQUENCE [LARGE SCALE GENOMIC DNA]</scope>
    <source>
        <strain evidence="1 2">P66</strain>
    </source>
</reference>
<evidence type="ECO:0000313" key="2">
    <source>
        <dbReference type="Proteomes" id="UP000745663"/>
    </source>
</evidence>
<dbReference type="EMBL" id="JACOPV010000004">
    <property type="protein sequence ID" value="MBM5457438.1"/>
    <property type="molecule type" value="Genomic_DNA"/>
</dbReference>
<keyword evidence="2" id="KW-1185">Reference proteome</keyword>
<comment type="caution">
    <text evidence="1">The sequence shown here is derived from an EMBL/GenBank/DDBJ whole genome shotgun (WGS) entry which is preliminary data.</text>
</comment>
<gene>
    <name evidence="1" type="ORF">H8F21_07620</name>
</gene>
<evidence type="ECO:0000313" key="1">
    <source>
        <dbReference type="EMBL" id="MBM5457438.1"/>
    </source>
</evidence>
<accession>A0ABS2BUX9</accession>
<protein>
    <submittedName>
        <fullName evidence="1">Uncharacterized protein</fullName>
    </submittedName>
</protein>
<dbReference type="Proteomes" id="UP000745663">
    <property type="component" value="Unassembled WGS sequence"/>
</dbReference>
<sequence>MHLWISGFFDDDAKDDSLKYKLTVQPEHEAAVLRILGWKSLEESPGGEWLLTCEQVKAISLVVNERLPTNLDIFIGVRA</sequence>
<organism evidence="1 2">
    <name type="scientific">Pseudomonas arcuscaelestis</name>
    <dbReference type="NCBI Taxonomy" id="2710591"/>
    <lineage>
        <taxon>Bacteria</taxon>
        <taxon>Pseudomonadati</taxon>
        <taxon>Pseudomonadota</taxon>
        <taxon>Gammaproteobacteria</taxon>
        <taxon>Pseudomonadales</taxon>
        <taxon>Pseudomonadaceae</taxon>
        <taxon>Pseudomonas</taxon>
    </lineage>
</organism>